<proteinExistence type="predicted"/>
<accession>A0A1Y2I962</accession>
<dbReference type="AlphaFoldDB" id="A0A1Y2I962"/>
<gene>
    <name evidence="1" type="ORF">PYCCODRAFT_1343288</name>
</gene>
<dbReference type="Proteomes" id="UP000193067">
    <property type="component" value="Unassembled WGS sequence"/>
</dbReference>
<dbReference type="STRING" id="1353009.A0A1Y2I962"/>
<name>A0A1Y2I962_TRAC3</name>
<dbReference type="EMBL" id="KZ084148">
    <property type="protein sequence ID" value="OSC97669.1"/>
    <property type="molecule type" value="Genomic_DNA"/>
</dbReference>
<feature type="non-terminal residue" evidence="1">
    <location>
        <position position="1"/>
    </location>
</feature>
<evidence type="ECO:0000313" key="1">
    <source>
        <dbReference type="EMBL" id="OSC97669.1"/>
    </source>
</evidence>
<reference evidence="1 2" key="1">
    <citation type="journal article" date="2015" name="Biotechnol. Biofuels">
        <title>Enhanced degradation of softwood versus hardwood by the white-rot fungus Pycnoporus coccineus.</title>
        <authorList>
            <person name="Couturier M."/>
            <person name="Navarro D."/>
            <person name="Chevret D."/>
            <person name="Henrissat B."/>
            <person name="Piumi F."/>
            <person name="Ruiz-Duenas F.J."/>
            <person name="Martinez A.T."/>
            <person name="Grigoriev I.V."/>
            <person name="Riley R."/>
            <person name="Lipzen A."/>
            <person name="Berrin J.G."/>
            <person name="Master E.R."/>
            <person name="Rosso M.N."/>
        </authorList>
    </citation>
    <scope>NUCLEOTIDE SEQUENCE [LARGE SCALE GENOMIC DNA]</scope>
    <source>
        <strain evidence="1 2">BRFM310</strain>
    </source>
</reference>
<evidence type="ECO:0008006" key="3">
    <source>
        <dbReference type="Google" id="ProtNLM"/>
    </source>
</evidence>
<sequence length="73" mass="8302">YIKDTTFRKILENPSQHKAFTICGNLVHCLSCNNDNVPYVPGMSYKGRSIPKLVIDWVHTTLGHVGPQHMSEY</sequence>
<organism evidence="1 2">
    <name type="scientific">Trametes coccinea (strain BRFM310)</name>
    <name type="common">Pycnoporus coccineus</name>
    <dbReference type="NCBI Taxonomy" id="1353009"/>
    <lineage>
        <taxon>Eukaryota</taxon>
        <taxon>Fungi</taxon>
        <taxon>Dikarya</taxon>
        <taxon>Basidiomycota</taxon>
        <taxon>Agaricomycotina</taxon>
        <taxon>Agaricomycetes</taxon>
        <taxon>Polyporales</taxon>
        <taxon>Polyporaceae</taxon>
        <taxon>Trametes</taxon>
    </lineage>
</organism>
<keyword evidence="2" id="KW-1185">Reference proteome</keyword>
<feature type="non-terminal residue" evidence="1">
    <location>
        <position position="73"/>
    </location>
</feature>
<protein>
    <recommendedName>
        <fullName evidence="3">Integrase zinc-binding domain-containing protein</fullName>
    </recommendedName>
</protein>
<evidence type="ECO:0000313" key="2">
    <source>
        <dbReference type="Proteomes" id="UP000193067"/>
    </source>
</evidence>